<feature type="domain" description="FAD dependent oxidoreductase" evidence="9">
    <location>
        <begin position="48"/>
        <end position="450"/>
    </location>
</feature>
<keyword evidence="8" id="KW-0472">Membrane</keyword>
<comment type="caution">
    <text evidence="10">The sequence shown here is derived from an EMBL/GenBank/DDBJ whole genome shotgun (WGS) entry which is preliminary data.</text>
</comment>
<dbReference type="Pfam" id="PF01266">
    <property type="entry name" value="DAO"/>
    <property type="match status" value="1"/>
</dbReference>
<evidence type="ECO:0000256" key="5">
    <source>
        <dbReference type="ARBA" id="ARBA00023002"/>
    </source>
</evidence>
<dbReference type="RefSeq" id="WP_280141918.1">
    <property type="nucleotide sequence ID" value="NZ_JAQYXP010000001.1"/>
</dbReference>
<feature type="transmembrane region" description="Helical" evidence="8">
    <location>
        <begin position="45"/>
        <end position="66"/>
    </location>
</feature>
<evidence type="ECO:0000313" key="11">
    <source>
        <dbReference type="Proteomes" id="UP001407347"/>
    </source>
</evidence>
<keyword evidence="5 7" id="KW-0560">Oxidoreductase</keyword>
<comment type="similarity">
    <text evidence="2 7">Belongs to the DadA oxidoreductase family.</text>
</comment>
<comment type="catalytic activity">
    <reaction evidence="6 7">
        <text>a D-alpha-amino acid + A + H2O = a 2-oxocarboxylate + AH2 + NH4(+)</text>
        <dbReference type="Rhea" id="RHEA:18125"/>
        <dbReference type="ChEBI" id="CHEBI:13193"/>
        <dbReference type="ChEBI" id="CHEBI:15377"/>
        <dbReference type="ChEBI" id="CHEBI:17499"/>
        <dbReference type="ChEBI" id="CHEBI:28938"/>
        <dbReference type="ChEBI" id="CHEBI:35179"/>
        <dbReference type="ChEBI" id="CHEBI:59871"/>
    </reaction>
</comment>
<evidence type="ECO:0000256" key="2">
    <source>
        <dbReference type="ARBA" id="ARBA00009410"/>
    </source>
</evidence>
<gene>
    <name evidence="7" type="primary">dadA</name>
    <name evidence="10" type="ORF">PUR29_00320</name>
</gene>
<dbReference type="EMBL" id="JAQYXP010000001">
    <property type="protein sequence ID" value="MEN3232065.1"/>
    <property type="molecule type" value="Genomic_DNA"/>
</dbReference>
<keyword evidence="11" id="KW-1185">Reference proteome</keyword>
<evidence type="ECO:0000256" key="3">
    <source>
        <dbReference type="ARBA" id="ARBA00022630"/>
    </source>
</evidence>
<dbReference type="InterPro" id="IPR036188">
    <property type="entry name" value="FAD/NAD-bd_sf"/>
</dbReference>
<evidence type="ECO:0000256" key="4">
    <source>
        <dbReference type="ARBA" id="ARBA00022827"/>
    </source>
</evidence>
<keyword evidence="8" id="KW-0812">Transmembrane</keyword>
<feature type="binding site" evidence="7">
    <location>
        <begin position="49"/>
        <end position="63"/>
    </location>
    <ligand>
        <name>FAD</name>
        <dbReference type="ChEBI" id="CHEBI:57692"/>
    </ligand>
</feature>
<sequence>MRILAYSRKSCADPARNSAILARHSLHRPGAGSDTERRGATEGIAAMRVLILGGGVVGVTSAYYLAKAGHEVTVLDRQPGAGLETSFANAGQVSPGYSAPWAAPGIPVKAMKWLMMRHRPLVLWPSLEPKLYGWLAKMLANCTEDAYRRNKGRMVRLAEYSRDVLRDLRTETGITYDHREKGTLQLFRTQKQLDHVGDDTGVLDEYGVPYEVLDPAGCIAAEPALARVGGSFVGGLRLPGDETGDAHLFTQRLAAICESMGVTIRYGATITSLRQEGGRIVGVGLAGTGSAGGEVLTADRYVAAMGSYTPMMLKPLGIELPVYPVKGYSLTLPVTNAEAAPVSTVMDETFKVAITRLGDRIRVGGTAELAGFSQALRGPRRATLERSVLDLFPQGGDVSQAKFWTGLRPMTPDGTPIVGATAYDNLYTNTGHGTLGWTMACGSGRLLADLIGGRAPEIDHQDLAESRYAKAA</sequence>
<evidence type="ECO:0000256" key="1">
    <source>
        <dbReference type="ARBA" id="ARBA00001974"/>
    </source>
</evidence>
<name>A0ABU9ZM11_9HYPH</name>
<evidence type="ECO:0000256" key="7">
    <source>
        <dbReference type="HAMAP-Rule" id="MF_01202"/>
    </source>
</evidence>
<protein>
    <recommendedName>
        <fullName evidence="7">D-amino acid dehydrogenase</fullName>
        <ecNumber evidence="7">1.4.99.-</ecNumber>
    </recommendedName>
</protein>
<keyword evidence="4 7" id="KW-0274">FAD</keyword>
<dbReference type="PANTHER" id="PTHR13847:SF280">
    <property type="entry name" value="D-AMINO ACID DEHYDROGENASE"/>
    <property type="match status" value="1"/>
</dbReference>
<keyword evidence="3 7" id="KW-0285">Flavoprotein</keyword>
<dbReference type="NCBIfam" id="NF001933">
    <property type="entry name" value="PRK00711.1"/>
    <property type="match status" value="1"/>
</dbReference>
<dbReference type="InterPro" id="IPR006076">
    <property type="entry name" value="FAD-dep_OxRdtase"/>
</dbReference>
<dbReference type="HAMAP" id="MF_01202">
    <property type="entry name" value="DadA"/>
    <property type="match status" value="1"/>
</dbReference>
<keyword evidence="8" id="KW-1133">Transmembrane helix</keyword>
<dbReference type="SUPFAM" id="SSF54373">
    <property type="entry name" value="FAD-linked reductases, C-terminal domain"/>
    <property type="match status" value="1"/>
</dbReference>
<comment type="function">
    <text evidence="7">Oxidative deamination of D-amino acids.</text>
</comment>
<dbReference type="EC" id="1.4.99.-" evidence="7"/>
<accession>A0ABU9ZM11</accession>
<reference evidence="10 11" key="1">
    <citation type="journal article" date="2023" name="PLoS ONE">
        <title>Complete genome assembly of Hawai'i environmental nontuberculous mycobacteria reveals unexpected co-isolation with methylobacteria.</title>
        <authorList>
            <person name="Hendrix J."/>
            <person name="Epperson L.E."/>
            <person name="Tong E.I."/>
            <person name="Chan Y.L."/>
            <person name="Hasan N.A."/>
            <person name="Dawrs S.N."/>
            <person name="Norton G.J."/>
            <person name="Virdi R."/>
            <person name="Crooks J.L."/>
            <person name="Chan E.D."/>
            <person name="Honda J.R."/>
            <person name="Strong M."/>
        </authorList>
    </citation>
    <scope>NUCLEOTIDE SEQUENCE [LARGE SCALE GENOMIC DNA]</scope>
    <source>
        <strain evidence="10 11">NJH_HI04-1</strain>
    </source>
</reference>
<evidence type="ECO:0000313" key="10">
    <source>
        <dbReference type="EMBL" id="MEN3232065.1"/>
    </source>
</evidence>
<dbReference type="InterPro" id="IPR023080">
    <property type="entry name" value="DadA"/>
</dbReference>
<organism evidence="10 11">
    <name type="scientific">Methylobacterium ajmalii</name>
    <dbReference type="NCBI Taxonomy" id="2738439"/>
    <lineage>
        <taxon>Bacteria</taxon>
        <taxon>Pseudomonadati</taxon>
        <taxon>Pseudomonadota</taxon>
        <taxon>Alphaproteobacteria</taxon>
        <taxon>Hyphomicrobiales</taxon>
        <taxon>Methylobacteriaceae</taxon>
        <taxon>Methylobacterium</taxon>
    </lineage>
</organism>
<evidence type="ECO:0000256" key="8">
    <source>
        <dbReference type="SAM" id="Phobius"/>
    </source>
</evidence>
<dbReference type="SUPFAM" id="SSF51905">
    <property type="entry name" value="FAD/NAD(P)-binding domain"/>
    <property type="match status" value="1"/>
</dbReference>
<dbReference type="Gene3D" id="3.30.9.10">
    <property type="entry name" value="D-Amino Acid Oxidase, subunit A, domain 2"/>
    <property type="match status" value="1"/>
</dbReference>
<comment type="cofactor">
    <cofactor evidence="1 7">
        <name>FAD</name>
        <dbReference type="ChEBI" id="CHEBI:57692"/>
    </cofactor>
</comment>
<dbReference type="Proteomes" id="UP001407347">
    <property type="component" value="Unassembled WGS sequence"/>
</dbReference>
<dbReference type="Gene3D" id="3.50.50.60">
    <property type="entry name" value="FAD/NAD(P)-binding domain"/>
    <property type="match status" value="2"/>
</dbReference>
<proteinExistence type="inferred from homology"/>
<evidence type="ECO:0000259" key="9">
    <source>
        <dbReference type="Pfam" id="PF01266"/>
    </source>
</evidence>
<dbReference type="PANTHER" id="PTHR13847">
    <property type="entry name" value="SARCOSINE DEHYDROGENASE-RELATED"/>
    <property type="match status" value="1"/>
</dbReference>
<evidence type="ECO:0000256" key="6">
    <source>
        <dbReference type="ARBA" id="ARBA00047884"/>
    </source>
</evidence>